<evidence type="ECO:0000259" key="2">
    <source>
        <dbReference type="Pfam" id="PF20944"/>
    </source>
</evidence>
<dbReference type="RefSeq" id="WP_065198492.1">
    <property type="nucleotide sequence ID" value="NZ_LYVJ01000004.1"/>
</dbReference>
<dbReference type="Pfam" id="PF20944">
    <property type="entry name" value="StcE_b-sandwich"/>
    <property type="match status" value="1"/>
</dbReference>
<feature type="chain" id="PRO_5008353865" description="Metalloprotease StcE beta-sandwich domain-containing protein" evidence="1">
    <location>
        <begin position="27"/>
        <end position="309"/>
    </location>
</feature>
<dbReference type="Gene3D" id="2.60.120.1230">
    <property type="match status" value="1"/>
</dbReference>
<protein>
    <recommendedName>
        <fullName evidence="2">Metalloprotease StcE beta-sandwich domain-containing protein</fullName>
    </recommendedName>
</protein>
<evidence type="ECO:0000313" key="3">
    <source>
        <dbReference type="EMBL" id="OBU68371.1"/>
    </source>
</evidence>
<accession>A0A1A6Y0M3</accession>
<comment type="caution">
    <text evidence="3">The sequence shown here is derived from an EMBL/GenBank/DDBJ whole genome shotgun (WGS) entry which is preliminary data.</text>
</comment>
<feature type="signal peptide" evidence="1">
    <location>
        <begin position="1"/>
        <end position="26"/>
    </location>
</feature>
<feature type="domain" description="Metalloprotease StcE beta-sandwich" evidence="2">
    <location>
        <begin position="144"/>
        <end position="214"/>
    </location>
</feature>
<dbReference type="EMBL" id="LYVJ01000004">
    <property type="protein sequence ID" value="OBU68371.1"/>
    <property type="molecule type" value="Genomic_DNA"/>
</dbReference>
<dbReference type="Proteomes" id="UP000092256">
    <property type="component" value="Unassembled WGS sequence"/>
</dbReference>
<dbReference type="AlphaFoldDB" id="A0A1A6Y0M3"/>
<name>A0A1A6Y0M3_STEMA</name>
<evidence type="ECO:0000313" key="4">
    <source>
        <dbReference type="Proteomes" id="UP000092256"/>
    </source>
</evidence>
<proteinExistence type="predicted"/>
<dbReference type="InterPro" id="IPR048990">
    <property type="entry name" value="StcE_b-sandwich"/>
</dbReference>
<dbReference type="OrthoDB" id="7067851at2"/>
<sequence length="309" mass="33805">MSNIKTSSFRLAAALAASLVSFAASATEADLSPPLNGGSGDMPSGYSQLNFFIGDGYWAPELRLPVAPSANDRVMADTVATFGARFRLDDTAFAVAGGIAFNSPDTLRFAWSEGARKWDLLPGGKARVLIGPNRPEDRVPASNHALTQYTMENGRHAGILHLPAWAPEHALLSVSNRAQWGTTIVADGVPFEQRACKGGQDCTFIFDGTKQQWSKLEKRDVIRPMAQLPFPSASRVNVVTRAVDVHPLEMTLPAMAVHGDVYTFLHTHPNDTYQVMPAHTSMTTALVLPEGQEVRFRFNRPMTRWEKID</sequence>
<reference evidence="3 4" key="1">
    <citation type="submission" date="2016-05" db="EMBL/GenBank/DDBJ databases">
        <title>Draft Genome Sequences of Stenotrophomonas maltophilia Strains Sm32COP, Sm41DVV, Sm46PAILV, SmF3, SmF22, SmSOFb1 and SmCVFa1, Isolated from Different Manures, in France.</title>
        <authorList>
            <person name="Nazaret S."/>
            <person name="Bodilis J."/>
        </authorList>
    </citation>
    <scope>NUCLEOTIDE SEQUENCE [LARGE SCALE GENOMIC DNA]</scope>
    <source>
        <strain evidence="3 4">Sm46PAILV</strain>
    </source>
</reference>
<gene>
    <name evidence="3" type="ORF">A9K58_06005</name>
</gene>
<evidence type="ECO:0000256" key="1">
    <source>
        <dbReference type="SAM" id="SignalP"/>
    </source>
</evidence>
<keyword evidence="1" id="KW-0732">Signal</keyword>
<organism evidence="3 4">
    <name type="scientific">Stenotrophomonas maltophilia</name>
    <name type="common">Pseudomonas maltophilia</name>
    <name type="synonym">Xanthomonas maltophilia</name>
    <dbReference type="NCBI Taxonomy" id="40324"/>
    <lineage>
        <taxon>Bacteria</taxon>
        <taxon>Pseudomonadati</taxon>
        <taxon>Pseudomonadota</taxon>
        <taxon>Gammaproteobacteria</taxon>
        <taxon>Lysobacterales</taxon>
        <taxon>Lysobacteraceae</taxon>
        <taxon>Stenotrophomonas</taxon>
        <taxon>Stenotrophomonas maltophilia group</taxon>
    </lineage>
</organism>